<dbReference type="EMBL" id="KC008572">
    <property type="protein sequence ID" value="AGF85244.1"/>
    <property type="molecule type" value="Genomic_DNA"/>
</dbReference>
<name>M1PBE9_9VIRU</name>
<keyword evidence="2" id="KW-1185">Reference proteome</keyword>
<dbReference type="Pfam" id="PF19182">
    <property type="entry name" value="DUF5864"/>
    <property type="match status" value="1"/>
</dbReference>
<dbReference type="InterPro" id="IPR043845">
    <property type="entry name" value="DUF5864"/>
</dbReference>
<evidence type="ECO:0000313" key="1">
    <source>
        <dbReference type="EMBL" id="AGF85244.1"/>
    </source>
</evidence>
<sequence>MELYLDAVSDDDIDYSEYYNSLPIQKKYYHDNLIFYKQSVKDIVVPKLQKIVENKYPYNKYIKIIEYKNCTNYILNLIKNHMINNYPTLLFVIGIKRKLFNTFICIKFRHPIKYLKKFSPKFNKLLFKAIKKDEKILWIKKDIDLRNEICAETNVRNYNLIFKDTGFVFDYKAHRYWCNNYEAIITKYCISVHLSE</sequence>
<dbReference type="Proteomes" id="UP000241071">
    <property type="component" value="Segment"/>
</dbReference>
<organism evidence="1 2">
    <name type="scientific">Moumouvirus goulette</name>
    <dbReference type="NCBI Taxonomy" id="1247379"/>
    <lineage>
        <taxon>Viruses</taxon>
        <taxon>Varidnaviria</taxon>
        <taxon>Bamfordvirae</taxon>
        <taxon>Nucleocytoviricota</taxon>
        <taxon>Megaviricetes</taxon>
        <taxon>Imitervirales</taxon>
        <taxon>Mimiviridae</taxon>
        <taxon>Megamimivirinae</taxon>
        <taxon>Moumouvirus</taxon>
        <taxon>Moumouvirus goulettemassiliense</taxon>
    </lineage>
</organism>
<evidence type="ECO:0000313" key="2">
    <source>
        <dbReference type="Proteomes" id="UP000241071"/>
    </source>
</evidence>
<protein>
    <submittedName>
        <fullName evidence="1">Uncharacterized protein</fullName>
    </submittedName>
</protein>
<proteinExistence type="predicted"/>
<reference evidence="1 2" key="1">
    <citation type="submission" date="2012-10" db="EMBL/GenBank/DDBJ databases">
        <title>Complete genome sequence of Moumouvirus goulette.</title>
        <authorList>
            <person name="Fournous G."/>
            <person name="Bougalmi M."/>
            <person name="Colson P."/>
        </authorList>
    </citation>
    <scope>NUCLEOTIDE SEQUENCE [LARGE SCALE GENOMIC DNA]</scope>
</reference>
<accession>M1PBE9</accession>
<gene>
    <name evidence="1" type="ORF">glt_00435</name>
</gene>